<dbReference type="EMBL" id="MNCJ02000322">
    <property type="protein sequence ID" value="KAF5799261.1"/>
    <property type="molecule type" value="Genomic_DNA"/>
</dbReference>
<dbReference type="EMBL" id="CM007896">
    <property type="protein sequence ID" value="OTG20619.1"/>
    <property type="molecule type" value="Genomic_DNA"/>
</dbReference>
<name>A0A251UC09_HELAN</name>
<reference evidence="1" key="3">
    <citation type="submission" date="2020-06" db="EMBL/GenBank/DDBJ databases">
        <title>Helianthus annuus Genome sequencing and assembly Release 2.</title>
        <authorList>
            <person name="Gouzy J."/>
            <person name="Langlade N."/>
            <person name="Munos S."/>
        </authorList>
    </citation>
    <scope>NUCLEOTIDE SEQUENCE</scope>
    <source>
        <tissue evidence="1">Leaves</tissue>
    </source>
</reference>
<evidence type="ECO:0000313" key="1">
    <source>
        <dbReference type="EMBL" id="KAF5799261.1"/>
    </source>
</evidence>
<reference evidence="1 3" key="1">
    <citation type="journal article" date="2017" name="Nature">
        <title>The sunflower genome provides insights into oil metabolism, flowering and Asterid evolution.</title>
        <authorList>
            <person name="Badouin H."/>
            <person name="Gouzy J."/>
            <person name="Grassa C.J."/>
            <person name="Murat F."/>
            <person name="Staton S.E."/>
            <person name="Cottret L."/>
            <person name="Lelandais-Briere C."/>
            <person name="Owens G.L."/>
            <person name="Carrere S."/>
            <person name="Mayjonade B."/>
            <person name="Legrand L."/>
            <person name="Gill N."/>
            <person name="Kane N.C."/>
            <person name="Bowers J.E."/>
            <person name="Hubner S."/>
            <person name="Bellec A."/>
            <person name="Berard A."/>
            <person name="Berges H."/>
            <person name="Blanchet N."/>
            <person name="Boniface M.C."/>
            <person name="Brunel D."/>
            <person name="Catrice O."/>
            <person name="Chaidir N."/>
            <person name="Claudel C."/>
            <person name="Donnadieu C."/>
            <person name="Faraut T."/>
            <person name="Fievet G."/>
            <person name="Helmstetter N."/>
            <person name="King M."/>
            <person name="Knapp S.J."/>
            <person name="Lai Z."/>
            <person name="Le Paslier M.C."/>
            <person name="Lippi Y."/>
            <person name="Lorenzon L."/>
            <person name="Mandel J.R."/>
            <person name="Marage G."/>
            <person name="Marchand G."/>
            <person name="Marquand E."/>
            <person name="Bret-Mestries E."/>
            <person name="Morien E."/>
            <person name="Nambeesan S."/>
            <person name="Nguyen T."/>
            <person name="Pegot-Espagnet P."/>
            <person name="Pouilly N."/>
            <person name="Raftis F."/>
            <person name="Sallet E."/>
            <person name="Schiex T."/>
            <person name="Thomas J."/>
            <person name="Vandecasteele C."/>
            <person name="Vares D."/>
            <person name="Vear F."/>
            <person name="Vautrin S."/>
            <person name="Crespi M."/>
            <person name="Mangin B."/>
            <person name="Burke J.M."/>
            <person name="Salse J."/>
            <person name="Munos S."/>
            <person name="Vincourt P."/>
            <person name="Rieseberg L.H."/>
            <person name="Langlade N.B."/>
        </authorList>
    </citation>
    <scope>NUCLEOTIDE SEQUENCE [LARGE SCALE GENOMIC DNA]</scope>
    <source>
        <strain evidence="3">cv. SF193</strain>
        <tissue evidence="1">Leaves</tissue>
    </source>
</reference>
<dbReference type="AlphaFoldDB" id="A0A251UC09"/>
<protein>
    <submittedName>
        <fullName evidence="2">Uncharacterized protein</fullName>
    </submittedName>
</protein>
<sequence length="58" mass="6524">MYLKPTFLPPFPSIALYLSIALSKVKLKHRFLATQPVFEAPIPRITASLPPKMSKAWA</sequence>
<dbReference type="InParanoid" id="A0A251UC09"/>
<evidence type="ECO:0000313" key="2">
    <source>
        <dbReference type="EMBL" id="OTG20619.1"/>
    </source>
</evidence>
<gene>
    <name evidence="2" type="ORF">HannXRQ_Chr07g0195111</name>
    <name evidence="1" type="ORF">HanXRQr2_Chr07g0302521</name>
</gene>
<accession>A0A251UC09</accession>
<organism evidence="2 3">
    <name type="scientific">Helianthus annuus</name>
    <name type="common">Common sunflower</name>
    <dbReference type="NCBI Taxonomy" id="4232"/>
    <lineage>
        <taxon>Eukaryota</taxon>
        <taxon>Viridiplantae</taxon>
        <taxon>Streptophyta</taxon>
        <taxon>Embryophyta</taxon>
        <taxon>Tracheophyta</taxon>
        <taxon>Spermatophyta</taxon>
        <taxon>Magnoliopsida</taxon>
        <taxon>eudicotyledons</taxon>
        <taxon>Gunneridae</taxon>
        <taxon>Pentapetalae</taxon>
        <taxon>asterids</taxon>
        <taxon>campanulids</taxon>
        <taxon>Asterales</taxon>
        <taxon>Asteraceae</taxon>
        <taxon>Asteroideae</taxon>
        <taxon>Heliantheae alliance</taxon>
        <taxon>Heliantheae</taxon>
        <taxon>Helianthus</taxon>
    </lineage>
</organism>
<dbReference type="Gramene" id="mRNA:HanXRQr2_Chr07g0302521">
    <property type="protein sequence ID" value="CDS:HanXRQr2_Chr07g0302521.1"/>
    <property type="gene ID" value="HanXRQr2_Chr07g0302521"/>
</dbReference>
<dbReference type="Proteomes" id="UP000215914">
    <property type="component" value="Chromosome 7"/>
</dbReference>
<evidence type="ECO:0000313" key="3">
    <source>
        <dbReference type="Proteomes" id="UP000215914"/>
    </source>
</evidence>
<proteinExistence type="predicted"/>
<keyword evidence="3" id="KW-1185">Reference proteome</keyword>
<reference evidence="2" key="2">
    <citation type="submission" date="2017-02" db="EMBL/GenBank/DDBJ databases">
        <title>Sunflower complete genome.</title>
        <authorList>
            <person name="Langlade N."/>
            <person name="Munos S."/>
        </authorList>
    </citation>
    <scope>NUCLEOTIDE SEQUENCE [LARGE SCALE GENOMIC DNA]</scope>
    <source>
        <tissue evidence="2">Leaves</tissue>
    </source>
</reference>